<accession>A0A7H9AMH9</accession>
<keyword evidence="2" id="KW-1185">Reference proteome</keyword>
<name>A0A7H9AMH9_9FLAO</name>
<dbReference type="EMBL" id="CP058595">
    <property type="protein sequence ID" value="QLG44584.1"/>
    <property type="molecule type" value="Genomic_DNA"/>
</dbReference>
<dbReference type="AlphaFoldDB" id="A0A7H9AMH9"/>
<evidence type="ECO:0000313" key="2">
    <source>
        <dbReference type="Proteomes" id="UP000509302"/>
    </source>
</evidence>
<organism evidence="1 2">
    <name type="scientific">Costertonia aggregata</name>
    <dbReference type="NCBI Taxonomy" id="343403"/>
    <lineage>
        <taxon>Bacteria</taxon>
        <taxon>Pseudomonadati</taxon>
        <taxon>Bacteroidota</taxon>
        <taxon>Flavobacteriia</taxon>
        <taxon>Flavobacteriales</taxon>
        <taxon>Flavobacteriaceae</taxon>
        <taxon>Costertonia</taxon>
    </lineage>
</organism>
<protein>
    <submittedName>
        <fullName evidence="1">Uncharacterized protein</fullName>
    </submittedName>
</protein>
<dbReference type="Proteomes" id="UP000509302">
    <property type="component" value="Chromosome"/>
</dbReference>
<sequence>MEFLFNNIFDEKKYNSLRTTSEKIKYFLENDIFEIQKGECLIPTNGIKCVPEEYIDLNQFDALPFRINESYRTDEYVIGINWLFLLEIFEVFKTQLDLLDTSNEIDFNLNFLSNVDEQLNYLQEVIKRNDPFKLKCFTVEYNIWTDELILGAGTEYNFFLISESYQIDYILGKVYLGSTFDFEEYSNLSEFGKSLSKFLKVKYCLFHIKNIQNLVNDNLESIDTLNDDIENYNAYCAAYFFDKIGLVKKMQQAGFTQTKIYSIIGKITSTHPKTIEKKLRQLLIDSKTSESIKHPKTRKMVREIDEILNDLNYL</sequence>
<proteinExistence type="predicted"/>
<dbReference type="RefSeq" id="WP_179240918.1">
    <property type="nucleotide sequence ID" value="NZ_CP058595.1"/>
</dbReference>
<gene>
    <name evidence="1" type="ORF">HYG79_04220</name>
</gene>
<reference evidence="1 2" key="1">
    <citation type="journal article" date="2006" name="Int. J. Syst. Evol. Microbiol.">
        <title>Costertonia aggregata gen. nov., sp. nov., a mesophilic marine bacterium of the family Flavobacteriaceae, isolated from a mature biofilm.</title>
        <authorList>
            <person name="Kwon K.K."/>
            <person name="Lee Y.K."/>
            <person name="Lee H.K."/>
        </authorList>
    </citation>
    <scope>NUCLEOTIDE SEQUENCE [LARGE SCALE GENOMIC DNA]</scope>
    <source>
        <strain evidence="1 2">KCCM 42265</strain>
    </source>
</reference>
<evidence type="ECO:0000313" key="1">
    <source>
        <dbReference type="EMBL" id="QLG44584.1"/>
    </source>
</evidence>
<dbReference type="KEGG" id="cagg:HYG79_04220"/>